<dbReference type="EMBL" id="FOXI01000001">
    <property type="protein sequence ID" value="SFP03655.1"/>
    <property type="molecule type" value="Genomic_DNA"/>
</dbReference>
<gene>
    <name evidence="4" type="ORF">SAMN05216277_10164</name>
</gene>
<dbReference type="RefSeq" id="WP_074874454.1">
    <property type="nucleotide sequence ID" value="NZ_FOXI01000001.1"/>
</dbReference>
<keyword evidence="5" id="KW-1185">Reference proteome</keyword>
<dbReference type="InterPro" id="IPR056758">
    <property type="entry name" value="DUF2110_N"/>
</dbReference>
<dbReference type="InterPro" id="IPR016757">
    <property type="entry name" value="UCP019322"/>
</dbReference>
<dbReference type="InterPro" id="IPR056756">
    <property type="entry name" value="DUF2110_central"/>
</dbReference>
<dbReference type="InterPro" id="IPR056757">
    <property type="entry name" value="DUF2110_C"/>
</dbReference>
<organism evidence="4 5">
    <name type="scientific">Halolamina pelagica</name>
    <dbReference type="NCBI Taxonomy" id="699431"/>
    <lineage>
        <taxon>Archaea</taxon>
        <taxon>Methanobacteriati</taxon>
        <taxon>Methanobacteriota</taxon>
        <taxon>Stenosarchaea group</taxon>
        <taxon>Halobacteria</taxon>
        <taxon>Halobacteriales</taxon>
        <taxon>Haloferacaceae</taxon>
    </lineage>
</organism>
<reference evidence="5" key="1">
    <citation type="submission" date="2016-10" db="EMBL/GenBank/DDBJ databases">
        <authorList>
            <person name="Varghese N."/>
            <person name="Submissions S."/>
        </authorList>
    </citation>
    <scope>NUCLEOTIDE SEQUENCE [LARGE SCALE GENOMIC DNA]</scope>
    <source>
        <strain evidence="5">CGMCC 1.10329</strain>
    </source>
</reference>
<evidence type="ECO:0000259" key="1">
    <source>
        <dbReference type="Pfam" id="PF09883"/>
    </source>
</evidence>
<evidence type="ECO:0000313" key="4">
    <source>
        <dbReference type="EMBL" id="SFP03655.1"/>
    </source>
</evidence>
<proteinExistence type="predicted"/>
<dbReference type="Pfam" id="PF24873">
    <property type="entry name" value="DUF2110_C"/>
    <property type="match status" value="1"/>
</dbReference>
<dbReference type="Pfam" id="PF09883">
    <property type="entry name" value="DUF2110"/>
    <property type="match status" value="1"/>
</dbReference>
<protein>
    <recommendedName>
        <fullName evidence="6">DUF2110 family protein</fullName>
    </recommendedName>
</protein>
<dbReference type="Proteomes" id="UP000183769">
    <property type="component" value="Unassembled WGS sequence"/>
</dbReference>
<evidence type="ECO:0000259" key="3">
    <source>
        <dbReference type="Pfam" id="PF24873"/>
    </source>
</evidence>
<evidence type="ECO:0008006" key="6">
    <source>
        <dbReference type="Google" id="ProtNLM"/>
    </source>
</evidence>
<feature type="domain" description="DUF2110" evidence="3">
    <location>
        <begin position="164"/>
        <end position="229"/>
    </location>
</feature>
<dbReference type="OrthoDB" id="120309at2157"/>
<dbReference type="PIRSF" id="PIRSF019322">
    <property type="entry name" value="UCP019322"/>
    <property type="match status" value="1"/>
</dbReference>
<feature type="domain" description="DUF2110" evidence="1">
    <location>
        <begin position="75"/>
        <end position="153"/>
    </location>
</feature>
<name>A0A1I5M2A5_9EURY</name>
<sequence>MVVLATKCYVEGDARERALDSLDSLVANDLADLDVEWTIGVLDDEFVSVTVEGNDETAARNLLRERWGEITDHFEDGETYVGTLRYWDDGGWTLDAGKPIEIDRDELGLGPGDASQIRDRFGVVQHTPLRFVYDADGDHRLADGSRDMLYDWTRSDDDGADSGGRLNVNSATRGEVRATLNRAGHARDVITVERLGLLEQSVVCAEGTDPPGLLASVGEYLPAELKAVVP</sequence>
<evidence type="ECO:0000313" key="5">
    <source>
        <dbReference type="Proteomes" id="UP000183769"/>
    </source>
</evidence>
<accession>A0A1I5M2A5</accession>
<dbReference type="AlphaFoldDB" id="A0A1I5M2A5"/>
<feature type="domain" description="DUF2110" evidence="2">
    <location>
        <begin position="1"/>
        <end position="72"/>
    </location>
</feature>
<evidence type="ECO:0000259" key="2">
    <source>
        <dbReference type="Pfam" id="PF24872"/>
    </source>
</evidence>
<dbReference type="Pfam" id="PF24872">
    <property type="entry name" value="DUF2110_N"/>
    <property type="match status" value="1"/>
</dbReference>